<sequence>MKNITPYTLAADGIRDWDTPATQVVYRSGALDALRKAAVIARRHLDIGKLIDDGRRLESAALVKIKAKTYGREDNRKVINPGGVYTRGGIDALGVVLDALPPETIELAPIILADLQELRHDWQRRNLNACEDATARAIIACL</sequence>
<protein>
    <submittedName>
        <fullName evidence="1">Uncharacterized protein</fullName>
    </submittedName>
</protein>
<evidence type="ECO:0000313" key="1">
    <source>
        <dbReference type="EMBL" id="DAF89419.1"/>
    </source>
</evidence>
<organism evidence="1">
    <name type="scientific">Siphoviridae sp. ctPUt3</name>
    <dbReference type="NCBI Taxonomy" id="2825485"/>
    <lineage>
        <taxon>Viruses</taxon>
        <taxon>Duplodnaviria</taxon>
        <taxon>Heunggongvirae</taxon>
        <taxon>Uroviricota</taxon>
        <taxon>Caudoviricetes</taxon>
    </lineage>
</organism>
<accession>A0A8S5U4P9</accession>
<dbReference type="EMBL" id="BK016010">
    <property type="protein sequence ID" value="DAF89419.1"/>
    <property type="molecule type" value="Genomic_DNA"/>
</dbReference>
<proteinExistence type="predicted"/>
<reference evidence="1" key="1">
    <citation type="journal article" date="2021" name="Proc. Natl. Acad. Sci. U.S.A.">
        <title>A Catalog of Tens of Thousands of Viruses from Human Metagenomes Reveals Hidden Associations with Chronic Diseases.</title>
        <authorList>
            <person name="Tisza M.J."/>
            <person name="Buck C.B."/>
        </authorList>
    </citation>
    <scope>NUCLEOTIDE SEQUENCE</scope>
    <source>
        <strain evidence="1">CtPUt3</strain>
    </source>
</reference>
<name>A0A8S5U4P9_9CAUD</name>